<reference evidence="1 2" key="1">
    <citation type="submission" date="2016-02" db="EMBL/GenBank/DDBJ databases">
        <title>Genome analysis of coral dinoflagellate symbionts highlights evolutionary adaptations to a symbiotic lifestyle.</title>
        <authorList>
            <person name="Aranda M."/>
            <person name="Li Y."/>
            <person name="Liew Y.J."/>
            <person name="Baumgarten S."/>
            <person name="Simakov O."/>
            <person name="Wilson M."/>
            <person name="Piel J."/>
            <person name="Ashoor H."/>
            <person name="Bougouffa S."/>
            <person name="Bajic V.B."/>
            <person name="Ryu T."/>
            <person name="Ravasi T."/>
            <person name="Bayer T."/>
            <person name="Micklem G."/>
            <person name="Kim H."/>
            <person name="Bhak J."/>
            <person name="Lajeunesse T.C."/>
            <person name="Voolstra C.R."/>
        </authorList>
    </citation>
    <scope>NUCLEOTIDE SEQUENCE [LARGE SCALE GENOMIC DNA]</scope>
    <source>
        <strain evidence="1 2">CCMP2467</strain>
    </source>
</reference>
<dbReference type="Proteomes" id="UP000186817">
    <property type="component" value="Unassembled WGS sequence"/>
</dbReference>
<evidence type="ECO:0000313" key="2">
    <source>
        <dbReference type="Proteomes" id="UP000186817"/>
    </source>
</evidence>
<dbReference type="EMBL" id="LSRX01001694">
    <property type="protein sequence ID" value="OLP77899.1"/>
    <property type="molecule type" value="Genomic_DNA"/>
</dbReference>
<evidence type="ECO:0000313" key="1">
    <source>
        <dbReference type="EMBL" id="OLP77899.1"/>
    </source>
</evidence>
<dbReference type="AlphaFoldDB" id="A0A1Q9C4Q7"/>
<protein>
    <submittedName>
        <fullName evidence="1">Uncharacterized protein</fullName>
    </submittedName>
</protein>
<organism evidence="1 2">
    <name type="scientific">Symbiodinium microadriaticum</name>
    <name type="common">Dinoflagellate</name>
    <name type="synonym">Zooxanthella microadriatica</name>
    <dbReference type="NCBI Taxonomy" id="2951"/>
    <lineage>
        <taxon>Eukaryota</taxon>
        <taxon>Sar</taxon>
        <taxon>Alveolata</taxon>
        <taxon>Dinophyceae</taxon>
        <taxon>Suessiales</taxon>
        <taxon>Symbiodiniaceae</taxon>
        <taxon>Symbiodinium</taxon>
    </lineage>
</organism>
<keyword evidence="2" id="KW-1185">Reference proteome</keyword>
<gene>
    <name evidence="1" type="ORF">AK812_SmicGene41990</name>
</gene>
<comment type="caution">
    <text evidence="1">The sequence shown here is derived from an EMBL/GenBank/DDBJ whole genome shotgun (WGS) entry which is preliminary data.</text>
</comment>
<sequence length="191" mass="21784">MLVRRVYEEKNQAKLPDLPHLFEKYSGREKEFFAQGLGSAYVNVLEPRTAQRVFGYLPVVEKGAEVPDLTARQYAVLVQGIYVKYNPEKLQDLARLLQKFKAVLPCWGREGLDVVAALGGQMFPVLQGDFTFAGDLLIIFGELVLLKCTHAVLMLRAYHSCCNCRRAKAYVTARRIEKDLMSPDTRRHRHV</sequence>
<name>A0A1Q9C4Q7_SYMMI</name>
<proteinExistence type="predicted"/>
<accession>A0A1Q9C4Q7</accession>
<dbReference type="OrthoDB" id="184675at2759"/>